<dbReference type="KEGG" id="rlc:K227x_10720"/>
<keyword evidence="3" id="KW-1185">Reference proteome</keyword>
<dbReference type="Gene3D" id="3.40.50.300">
    <property type="entry name" value="P-loop containing nucleotide triphosphate hydrolases"/>
    <property type="match status" value="1"/>
</dbReference>
<name>A0A517N6D0_9BACT</name>
<evidence type="ECO:0000256" key="1">
    <source>
        <dbReference type="SAM" id="MobiDB-lite"/>
    </source>
</evidence>
<dbReference type="InterPro" id="IPR027417">
    <property type="entry name" value="P-loop_NTPase"/>
</dbReference>
<dbReference type="OrthoDB" id="238666at2"/>
<feature type="compositionally biased region" description="Polar residues" evidence="1">
    <location>
        <begin position="19"/>
        <end position="35"/>
    </location>
</feature>
<feature type="compositionally biased region" description="Low complexity" evidence="1">
    <location>
        <begin position="86"/>
        <end position="95"/>
    </location>
</feature>
<dbReference type="PANTHER" id="PTHR32309">
    <property type="entry name" value="TYROSINE-PROTEIN KINASE"/>
    <property type="match status" value="1"/>
</dbReference>
<accession>A0A517N6D0</accession>
<dbReference type="InterPro" id="IPR050445">
    <property type="entry name" value="Bact_polysacc_biosynth/exp"/>
</dbReference>
<dbReference type="GO" id="GO:0004713">
    <property type="term" value="F:protein tyrosine kinase activity"/>
    <property type="evidence" value="ECO:0007669"/>
    <property type="project" value="TreeGrafter"/>
</dbReference>
<gene>
    <name evidence="2" type="primary">minD_1</name>
    <name evidence="2" type="ORF">K227x_10720</name>
</gene>
<dbReference type="GO" id="GO:0005886">
    <property type="term" value="C:plasma membrane"/>
    <property type="evidence" value="ECO:0007669"/>
    <property type="project" value="TreeGrafter"/>
</dbReference>
<dbReference type="SUPFAM" id="SSF52540">
    <property type="entry name" value="P-loop containing nucleoside triphosphate hydrolases"/>
    <property type="match status" value="1"/>
</dbReference>
<dbReference type="AlphaFoldDB" id="A0A517N6D0"/>
<dbReference type="RefSeq" id="WP_145168474.1">
    <property type="nucleotide sequence ID" value="NZ_CP036525.1"/>
</dbReference>
<protein>
    <submittedName>
        <fullName evidence="2">Septum site-determining protein MinD</fullName>
    </submittedName>
</protein>
<dbReference type="PANTHER" id="PTHR32309:SF13">
    <property type="entry name" value="FERRIC ENTEROBACTIN TRANSPORT PROTEIN FEPE"/>
    <property type="match status" value="1"/>
</dbReference>
<proteinExistence type="predicted"/>
<evidence type="ECO:0000313" key="2">
    <source>
        <dbReference type="EMBL" id="QDT02694.1"/>
    </source>
</evidence>
<dbReference type="InterPro" id="IPR015223">
    <property type="entry name" value="MipZ"/>
</dbReference>
<organism evidence="2 3">
    <name type="scientific">Rubripirellula lacrimiformis</name>
    <dbReference type="NCBI Taxonomy" id="1930273"/>
    <lineage>
        <taxon>Bacteria</taxon>
        <taxon>Pseudomonadati</taxon>
        <taxon>Planctomycetota</taxon>
        <taxon>Planctomycetia</taxon>
        <taxon>Pirellulales</taxon>
        <taxon>Pirellulaceae</taxon>
        <taxon>Rubripirellula</taxon>
    </lineage>
</organism>
<sequence>MSLTDQAFVKAFARRNRNTDASPQQAATSKPSSDELTLDERVADSATLWVDPTENKLARGDSPAPAVPRPHIDPSPVVARPEPAWVIPADSVASPSPVPTPVQPQAQALQPSPPAPEVAANAAVDNIAELVSSLQQIHTAYGTIDSSEELMWVESTTMPATKVRPTEDAPAEIAQRAAAAPAEMPTTEYPATEYPATEYPATEYPATESPAPITPAPAASVGVATGAPASERDLYPSKAAAAKTVVDPQPAAKPEPLAERPSFQAAWEVDVFDIPKTVADLFFDESLFQNLSDRMGEAVAGGLRTMLVTSVQRGEGRSSVAIGIALAAAASGVRVALVDADIDEPTLADDLRLDLEFGWLDTVRCGLPIREVAVHAVEDSLTLIPLVDVERAQTASAEEISLLVEDLRDRFDLVVIDGPAGDSSRLRPFTTAIDSAIIVRDGKRTNQAAVESFASRLTRSGVQGVGMVENFI</sequence>
<feature type="region of interest" description="Disordered" evidence="1">
    <location>
        <begin position="14"/>
        <end position="117"/>
    </location>
</feature>
<dbReference type="Proteomes" id="UP000318538">
    <property type="component" value="Chromosome"/>
</dbReference>
<reference evidence="2 3" key="1">
    <citation type="submission" date="2019-02" db="EMBL/GenBank/DDBJ databases">
        <title>Deep-cultivation of Planctomycetes and their phenomic and genomic characterization uncovers novel biology.</title>
        <authorList>
            <person name="Wiegand S."/>
            <person name="Jogler M."/>
            <person name="Boedeker C."/>
            <person name="Pinto D."/>
            <person name="Vollmers J."/>
            <person name="Rivas-Marin E."/>
            <person name="Kohn T."/>
            <person name="Peeters S.H."/>
            <person name="Heuer A."/>
            <person name="Rast P."/>
            <person name="Oberbeckmann S."/>
            <person name="Bunk B."/>
            <person name="Jeske O."/>
            <person name="Meyerdierks A."/>
            <person name="Storesund J.E."/>
            <person name="Kallscheuer N."/>
            <person name="Luecker S."/>
            <person name="Lage O.M."/>
            <person name="Pohl T."/>
            <person name="Merkel B.J."/>
            <person name="Hornburger P."/>
            <person name="Mueller R.-W."/>
            <person name="Bruemmer F."/>
            <person name="Labrenz M."/>
            <person name="Spormann A.M."/>
            <person name="Op den Camp H."/>
            <person name="Overmann J."/>
            <person name="Amann R."/>
            <person name="Jetten M.S.M."/>
            <person name="Mascher T."/>
            <person name="Medema M.H."/>
            <person name="Devos D.P."/>
            <person name="Kaster A.-K."/>
            <person name="Ovreas L."/>
            <person name="Rohde M."/>
            <person name="Galperin M.Y."/>
            <person name="Jogler C."/>
        </authorList>
    </citation>
    <scope>NUCLEOTIDE SEQUENCE [LARGE SCALE GENOMIC DNA]</scope>
    <source>
        <strain evidence="2 3">K22_7</strain>
    </source>
</reference>
<evidence type="ECO:0000313" key="3">
    <source>
        <dbReference type="Proteomes" id="UP000318538"/>
    </source>
</evidence>
<dbReference type="Pfam" id="PF09140">
    <property type="entry name" value="MipZ"/>
    <property type="match status" value="1"/>
</dbReference>
<dbReference type="EMBL" id="CP036525">
    <property type="protein sequence ID" value="QDT02694.1"/>
    <property type="molecule type" value="Genomic_DNA"/>
</dbReference>